<dbReference type="PANTHER" id="PTHR36973">
    <property type="entry name" value="SLL1456 PROTEIN-RELATED"/>
    <property type="match status" value="1"/>
</dbReference>
<dbReference type="NCBIfam" id="TIGR01444">
    <property type="entry name" value="fkbM_fam"/>
    <property type="match status" value="1"/>
</dbReference>
<dbReference type="OrthoDB" id="9771846at2"/>
<keyword evidence="3" id="KW-1185">Reference proteome</keyword>
<proteinExistence type="predicted"/>
<feature type="domain" description="Methyltransferase FkbM" evidence="1">
    <location>
        <begin position="76"/>
        <end position="225"/>
    </location>
</feature>
<dbReference type="Pfam" id="PF05050">
    <property type="entry name" value="Methyltransf_21"/>
    <property type="match status" value="1"/>
</dbReference>
<protein>
    <submittedName>
        <fullName evidence="2">Methyltransferase FkbM family</fullName>
    </submittedName>
</protein>
<dbReference type="InterPro" id="IPR006342">
    <property type="entry name" value="FkbM_mtfrase"/>
</dbReference>
<dbReference type="eggNOG" id="COG0438">
    <property type="taxonomic scope" value="Bacteria"/>
</dbReference>
<dbReference type="SUPFAM" id="SSF53335">
    <property type="entry name" value="S-adenosyl-L-methionine-dependent methyltransferases"/>
    <property type="match status" value="1"/>
</dbReference>
<dbReference type="EMBL" id="CP001100">
    <property type="protein sequence ID" value="ACF14966.1"/>
    <property type="molecule type" value="Genomic_DNA"/>
</dbReference>
<evidence type="ECO:0000259" key="1">
    <source>
        <dbReference type="Pfam" id="PF05050"/>
    </source>
</evidence>
<dbReference type="InterPro" id="IPR053188">
    <property type="entry name" value="FkbM_Methyltransferase"/>
</dbReference>
<dbReference type="Gene3D" id="3.40.50.150">
    <property type="entry name" value="Vaccinia Virus protein VP39"/>
    <property type="match status" value="1"/>
</dbReference>
<dbReference type="STRING" id="517418.Ctha_2517"/>
<organism evidence="2 3">
    <name type="scientific">Chloroherpeton thalassium (strain ATCC 35110 / GB-78)</name>
    <dbReference type="NCBI Taxonomy" id="517418"/>
    <lineage>
        <taxon>Bacteria</taxon>
        <taxon>Pseudomonadati</taxon>
        <taxon>Chlorobiota</taxon>
        <taxon>Chlorobiia</taxon>
        <taxon>Chlorobiales</taxon>
        <taxon>Chloroherpetonaceae</taxon>
        <taxon>Chloroherpeton</taxon>
    </lineage>
</organism>
<dbReference type="KEGG" id="cts:Ctha_2517"/>
<accession>B3QXQ1</accession>
<dbReference type="AlphaFoldDB" id="B3QXQ1"/>
<gene>
    <name evidence="2" type="ordered locus">Ctha_2517</name>
</gene>
<keyword evidence="2" id="KW-0808">Transferase</keyword>
<evidence type="ECO:0000313" key="2">
    <source>
        <dbReference type="EMBL" id="ACF14966.1"/>
    </source>
</evidence>
<sequence length="279" mass="32250">MWKRLIKRLFVKVIGKERIKKTIVFFAKVSDIDLLLLAYNNIGILKYQNFGISGEKFLIEKILKKNIVSEKPVFFDVGANVGMYSLELKKIFPNAEIWAFEPNQESYKKLVNLVDNGIRCVNIGFGECEKNIMIYSDLDKTGSSHATIYKGVYEHFYNAKKFLEIPIHLEKLDDFCRSNNISEIDFLKIDTEGNELNVLKGASDILKKGSVKIIQFEFGECNVFSKVFLKDFYDILGNYDIYRLDTENLISLSKYNSLNEIFRYQNIIAVNKSFLCVNA</sequence>
<dbReference type="GO" id="GO:0008171">
    <property type="term" value="F:O-methyltransferase activity"/>
    <property type="evidence" value="ECO:0007669"/>
    <property type="project" value="TreeGrafter"/>
</dbReference>
<reference evidence="2 3" key="1">
    <citation type="submission" date="2008-06" db="EMBL/GenBank/DDBJ databases">
        <title>Complete sequence of Chloroherpeton thalassium ATCC 35110.</title>
        <authorList>
            <consortium name="US DOE Joint Genome Institute"/>
            <person name="Lucas S."/>
            <person name="Copeland A."/>
            <person name="Lapidus A."/>
            <person name="Glavina del Rio T."/>
            <person name="Dalin E."/>
            <person name="Tice H."/>
            <person name="Bruce D."/>
            <person name="Goodwin L."/>
            <person name="Pitluck S."/>
            <person name="Schmutz J."/>
            <person name="Larimer F."/>
            <person name="Land M."/>
            <person name="Hauser L."/>
            <person name="Kyrpides N."/>
            <person name="Mikhailova N."/>
            <person name="Liu Z."/>
            <person name="Li T."/>
            <person name="Zhao F."/>
            <person name="Overmann J."/>
            <person name="Bryant D.A."/>
            <person name="Richardson P."/>
        </authorList>
    </citation>
    <scope>NUCLEOTIDE SEQUENCE [LARGE SCALE GENOMIC DNA]</scope>
    <source>
        <strain evidence="3">ATCC 35110 / GB-78</strain>
    </source>
</reference>
<dbReference type="Proteomes" id="UP000001208">
    <property type="component" value="Chromosome"/>
</dbReference>
<dbReference type="HOGENOM" id="CLU_068034_0_0_10"/>
<dbReference type="PANTHER" id="PTHR36973:SF4">
    <property type="entry name" value="NODULATION PROTEIN"/>
    <property type="match status" value="1"/>
</dbReference>
<dbReference type="RefSeq" id="WP_012501048.1">
    <property type="nucleotide sequence ID" value="NC_011026.1"/>
</dbReference>
<dbReference type="GO" id="GO:0032259">
    <property type="term" value="P:methylation"/>
    <property type="evidence" value="ECO:0007669"/>
    <property type="project" value="UniProtKB-KW"/>
</dbReference>
<dbReference type="InterPro" id="IPR029063">
    <property type="entry name" value="SAM-dependent_MTases_sf"/>
</dbReference>
<evidence type="ECO:0000313" key="3">
    <source>
        <dbReference type="Proteomes" id="UP000001208"/>
    </source>
</evidence>
<name>B3QXQ1_CHLT3</name>
<keyword evidence="2" id="KW-0489">Methyltransferase</keyword>